<sequence>MSTIHLVPDDLRNLYHVREWRNATGILATACPDEWQDIIEVLRAFRLLRSEVQAAGGSKSPIAAQIDGGFYVRGWQEKQFQTAIKIDDELFESPTHKIDCLKGRVALEVEWNNKDPFFDRDLNNFRLLFELRAIDVGVVVTRSTELQAIFKALGKGSSYGASTTHHEKLWPRIEGGGGGGCPVLTFAIKPELYVDDGPPNLEQIVAAERLSEAK</sequence>
<proteinExistence type="predicted"/>
<reference evidence="2" key="1">
    <citation type="journal article" date="2019" name="Int. J. Syst. Evol. Microbiol.">
        <title>The Global Catalogue of Microorganisms (GCM) 10K type strain sequencing project: providing services to taxonomists for standard genome sequencing and annotation.</title>
        <authorList>
            <consortium name="The Broad Institute Genomics Platform"/>
            <consortium name="The Broad Institute Genome Sequencing Center for Infectious Disease"/>
            <person name="Wu L."/>
            <person name="Ma J."/>
        </authorList>
    </citation>
    <scope>NUCLEOTIDE SEQUENCE [LARGE SCALE GENOMIC DNA]</scope>
    <source>
        <strain evidence="2">JCM 15910</strain>
    </source>
</reference>
<evidence type="ECO:0000313" key="2">
    <source>
        <dbReference type="Proteomes" id="UP001500738"/>
    </source>
</evidence>
<comment type="caution">
    <text evidence="1">The sequence shown here is derived from an EMBL/GenBank/DDBJ whole genome shotgun (WGS) entry which is preliminary data.</text>
</comment>
<protein>
    <recommendedName>
        <fullName evidence="3">Restriction endonuclease</fullName>
    </recommendedName>
</protein>
<accession>A0ABP3XCT0</accession>
<dbReference type="InterPro" id="IPR015278">
    <property type="entry name" value="BglII-like"/>
</dbReference>
<gene>
    <name evidence="1" type="ORF">GCM10009115_14180</name>
</gene>
<dbReference type="Gene3D" id="3.40.91.20">
    <property type="match status" value="1"/>
</dbReference>
<dbReference type="Pfam" id="PF09195">
    <property type="entry name" value="Endonuc-BglII"/>
    <property type="match status" value="1"/>
</dbReference>
<dbReference type="SUPFAM" id="SSF52980">
    <property type="entry name" value="Restriction endonuclease-like"/>
    <property type="match status" value="1"/>
</dbReference>
<organism evidence="1 2">
    <name type="scientific">Sphingopyxis soli</name>
    <dbReference type="NCBI Taxonomy" id="592051"/>
    <lineage>
        <taxon>Bacteria</taxon>
        <taxon>Pseudomonadati</taxon>
        <taxon>Pseudomonadota</taxon>
        <taxon>Alphaproteobacteria</taxon>
        <taxon>Sphingomonadales</taxon>
        <taxon>Sphingomonadaceae</taxon>
        <taxon>Sphingopyxis</taxon>
    </lineage>
</organism>
<evidence type="ECO:0000313" key="1">
    <source>
        <dbReference type="EMBL" id="GAA0863481.1"/>
    </source>
</evidence>
<dbReference type="Proteomes" id="UP001500738">
    <property type="component" value="Unassembled WGS sequence"/>
</dbReference>
<evidence type="ECO:0008006" key="3">
    <source>
        <dbReference type="Google" id="ProtNLM"/>
    </source>
</evidence>
<keyword evidence="2" id="KW-1185">Reference proteome</keyword>
<name>A0ABP3XCT0_9SPHN</name>
<dbReference type="EMBL" id="BAAAFE010000007">
    <property type="protein sequence ID" value="GAA0863481.1"/>
    <property type="molecule type" value="Genomic_DNA"/>
</dbReference>
<dbReference type="InterPro" id="IPR011338">
    <property type="entry name" value="BamHI/BglII/BstY"/>
</dbReference>
<dbReference type="RefSeq" id="WP_343827810.1">
    <property type="nucleotide sequence ID" value="NZ_BAAAFE010000007.1"/>
</dbReference>
<dbReference type="InterPro" id="IPR011335">
    <property type="entry name" value="Restrct_endonuc-II-like"/>
</dbReference>